<dbReference type="Proteomes" id="UP000662939">
    <property type="component" value="Chromosome"/>
</dbReference>
<gene>
    <name evidence="2" type="ORF">JQS30_11315</name>
</gene>
<reference evidence="2" key="1">
    <citation type="submission" date="2021-02" db="EMBL/GenBank/DDBJ databases">
        <title>Natronoglycomyces albus gen. nov., sp. nov, a haloalkaliphilic actinobacterium from a soda solonchak soil.</title>
        <authorList>
            <person name="Sorokin D.Y."/>
            <person name="Khijniak T.V."/>
            <person name="Zakharycheva A.P."/>
            <person name="Boueva O.V."/>
            <person name="Ariskina E.V."/>
            <person name="Hahnke R.L."/>
            <person name="Bunk B."/>
            <person name="Sproer C."/>
            <person name="Schumann P."/>
            <person name="Evtushenko L.I."/>
            <person name="Kublanov I.V."/>
        </authorList>
    </citation>
    <scope>NUCLEOTIDE SEQUENCE</scope>
    <source>
        <strain evidence="2">DSM 106290</strain>
    </source>
</reference>
<dbReference type="EMBL" id="CP070496">
    <property type="protein sequence ID" value="QSB04380.1"/>
    <property type="molecule type" value="Genomic_DNA"/>
</dbReference>
<dbReference type="RefSeq" id="WP_213170377.1">
    <property type="nucleotide sequence ID" value="NZ_CP070496.1"/>
</dbReference>
<dbReference type="KEGG" id="nav:JQS30_11315"/>
<name>A0A895XQ29_9ACTN</name>
<organism evidence="2 3">
    <name type="scientific">Natronoglycomyces albus</name>
    <dbReference type="NCBI Taxonomy" id="2811108"/>
    <lineage>
        <taxon>Bacteria</taxon>
        <taxon>Bacillati</taxon>
        <taxon>Actinomycetota</taxon>
        <taxon>Actinomycetes</taxon>
        <taxon>Glycomycetales</taxon>
        <taxon>Glycomycetaceae</taxon>
        <taxon>Natronoglycomyces</taxon>
    </lineage>
</organism>
<protein>
    <submittedName>
        <fullName evidence="2">Uncharacterized protein</fullName>
    </submittedName>
</protein>
<accession>A0A895XQ29</accession>
<sequence>MAKRLKPRPASESIDMSTASSMSEDELRALRNMLIASTNLSYTRLCDYAEDCALRGDERRVLENVHTINDLLGDEPLED</sequence>
<feature type="region of interest" description="Disordered" evidence="1">
    <location>
        <begin position="1"/>
        <end position="22"/>
    </location>
</feature>
<evidence type="ECO:0000313" key="2">
    <source>
        <dbReference type="EMBL" id="QSB04380.1"/>
    </source>
</evidence>
<proteinExistence type="predicted"/>
<evidence type="ECO:0000313" key="3">
    <source>
        <dbReference type="Proteomes" id="UP000662939"/>
    </source>
</evidence>
<keyword evidence="3" id="KW-1185">Reference proteome</keyword>
<evidence type="ECO:0000256" key="1">
    <source>
        <dbReference type="SAM" id="MobiDB-lite"/>
    </source>
</evidence>
<dbReference type="AlphaFoldDB" id="A0A895XQ29"/>